<evidence type="ECO:0000313" key="3">
    <source>
        <dbReference type="Proteomes" id="UP000195877"/>
    </source>
</evidence>
<protein>
    <submittedName>
        <fullName evidence="2">Uncharacterized protein</fullName>
    </submittedName>
</protein>
<evidence type="ECO:0000313" key="2">
    <source>
        <dbReference type="EMBL" id="SMR03539.1"/>
    </source>
</evidence>
<dbReference type="GeneID" id="61894617"/>
<evidence type="ECO:0000313" key="1">
    <source>
        <dbReference type="EMBL" id="SMQ99507.1"/>
    </source>
</evidence>
<organism evidence="2 4">
    <name type="scientific">Xanthomonas fragariae</name>
    <dbReference type="NCBI Taxonomy" id="48664"/>
    <lineage>
        <taxon>Bacteria</taxon>
        <taxon>Pseudomonadati</taxon>
        <taxon>Pseudomonadota</taxon>
        <taxon>Gammaproteobacteria</taxon>
        <taxon>Lysobacterales</taxon>
        <taxon>Lysobacteraceae</taxon>
        <taxon>Xanthomonas</taxon>
    </lineage>
</organism>
<reference evidence="2 4" key="2">
    <citation type="submission" date="2017-05" db="EMBL/GenBank/DDBJ databases">
        <authorList>
            <person name="Song R."/>
            <person name="Chenine A.L."/>
            <person name="Ruprecht R.M."/>
        </authorList>
    </citation>
    <scope>NUCLEOTIDE SEQUENCE [LARGE SCALE GENOMIC DNA]</scope>
    <source>
        <strain evidence="2">PD5205</strain>
    </source>
</reference>
<evidence type="ECO:0000313" key="4">
    <source>
        <dbReference type="Proteomes" id="UP000195953"/>
    </source>
</evidence>
<dbReference type="EMBL" id="LT853882">
    <property type="protein sequence ID" value="SMQ99507.1"/>
    <property type="molecule type" value="Genomic_DNA"/>
</dbReference>
<accession>A0A1Y6HJ54</accession>
<keyword evidence="3" id="KW-1185">Reference proteome</keyword>
<dbReference type="AlphaFoldDB" id="A0A1Y6HJ54"/>
<dbReference type="Proteomes" id="UP000195877">
    <property type="component" value="Chromosome 1"/>
</dbReference>
<dbReference type="RefSeq" id="WP_002813707.1">
    <property type="nucleotide sequence ID" value="NZ_CP016830.1"/>
</dbReference>
<proteinExistence type="predicted"/>
<reference evidence="1 3" key="1">
    <citation type="submission" date="2017-05" db="EMBL/GenBank/DDBJ databases">
        <authorList>
            <person name="Blom J."/>
        </authorList>
    </citation>
    <scope>NUCLEOTIDE SEQUENCE [LARGE SCALE GENOMIC DNA]</scope>
    <source>
        <strain evidence="1">PD885</strain>
    </source>
</reference>
<sequence>MANPNPQREAALAQFAAQPGTTPAQEAQLRAAVIADASPLAMLNQQATFGHLKGSVSEALGGSLDLIDRHVKPMWPVKTSAARWLAHRAFWL</sequence>
<dbReference type="EMBL" id="LT853885">
    <property type="protein sequence ID" value="SMR03539.1"/>
    <property type="molecule type" value="Genomic_DNA"/>
</dbReference>
<dbReference type="Proteomes" id="UP000195953">
    <property type="component" value="Chromosome 1"/>
</dbReference>
<gene>
    <name evidence="2" type="ORF">PD5205_02238</name>
    <name evidence="1" type="ORF">PD885_02265</name>
</gene>
<name>A0A1Y6HJ54_9XANT</name>